<evidence type="ECO:0000259" key="9">
    <source>
        <dbReference type="PROSITE" id="PS50948"/>
    </source>
</evidence>
<dbReference type="PANTHER" id="PTHR32444:SF183">
    <property type="entry name" value="APPLE DOMAIN-CONTAINING PROTEIN"/>
    <property type="match status" value="1"/>
</dbReference>
<organism evidence="10">
    <name type="scientific">Spirodela intermedia</name>
    <name type="common">Intermediate duckweed</name>
    <dbReference type="NCBI Taxonomy" id="51605"/>
    <lineage>
        <taxon>Eukaryota</taxon>
        <taxon>Viridiplantae</taxon>
        <taxon>Streptophyta</taxon>
        <taxon>Embryophyta</taxon>
        <taxon>Tracheophyta</taxon>
        <taxon>Spermatophyta</taxon>
        <taxon>Magnoliopsida</taxon>
        <taxon>Liliopsida</taxon>
        <taxon>Araceae</taxon>
        <taxon>Lemnoideae</taxon>
        <taxon>Spirodela</taxon>
    </lineage>
</organism>
<evidence type="ECO:0000256" key="7">
    <source>
        <dbReference type="SAM" id="SignalP"/>
    </source>
</evidence>
<dbReference type="EMBL" id="LR743591">
    <property type="protein sequence ID" value="CAA2618621.1"/>
    <property type="molecule type" value="Genomic_DNA"/>
</dbReference>
<dbReference type="GO" id="GO:0048544">
    <property type="term" value="P:recognition of pollen"/>
    <property type="evidence" value="ECO:0007669"/>
    <property type="project" value="InterPro"/>
</dbReference>
<keyword evidence="4" id="KW-0677">Repeat</keyword>
<dbReference type="Pfam" id="PF08276">
    <property type="entry name" value="PAN_2"/>
    <property type="match status" value="1"/>
</dbReference>
<dbReference type="Gene3D" id="2.90.10.10">
    <property type="entry name" value="Bulb-type lectin domain"/>
    <property type="match status" value="1"/>
</dbReference>
<dbReference type="AlphaFoldDB" id="A0A7I8IKF7"/>
<dbReference type="PROSITE" id="PS51257">
    <property type="entry name" value="PROKAR_LIPOPROTEIN"/>
    <property type="match status" value="1"/>
</dbReference>
<dbReference type="InterPro" id="IPR036426">
    <property type="entry name" value="Bulb-type_lectin_dom_sf"/>
</dbReference>
<dbReference type="SMART" id="SM00473">
    <property type="entry name" value="PAN_AP"/>
    <property type="match status" value="1"/>
</dbReference>
<dbReference type="CDD" id="cd01098">
    <property type="entry name" value="PAN_AP_plant"/>
    <property type="match status" value="1"/>
</dbReference>
<evidence type="ECO:0000256" key="3">
    <source>
        <dbReference type="ARBA" id="ARBA00022729"/>
    </source>
</evidence>
<sequence length="453" mass="48992">MGGPLSRWRPAVTFFFLISCISCNLLCLETAVVDSIRPGQSVNDTQTLVSAERIFELGFFTSGPTGGRYLGIWYHKILPRVVVWVANRRQPMPDNSGVLMLSHDGALILSGNSSAVFWSAETRGSPNQPVARLLDNGNFVIGGETSGGVNAGSYYWQSFDQPGDTMLPGMRIGIDRRSGLVRNITSSKSFGDPSPGNFTFIVDPRAPVASGPWVGERFVGIPEMRANALFIYGFVSDANEVYLKFEDWNRSLLSRIVINESGVAQHYARSEEGGVGRWNLIWQSPFEACDRMAACGANAVCDPAMSPSCRCLEGFRQKDEGGAAAAAAAGCMREEALDCRSGAEELVKVSGVKWPDTSTALVNLSAGLNDCRTACLRDCNCTAMGISDRSGCVRWSGDLVDIRVFATGGQDLYVRAAVRSKVRYDGTDVAAFCPVKLWNFPHSSEEVNALGSP</sequence>
<keyword evidence="5" id="KW-0430">Lectin</keyword>
<evidence type="ECO:0000259" key="8">
    <source>
        <dbReference type="PROSITE" id="PS50927"/>
    </source>
</evidence>
<dbReference type="InterPro" id="IPR003609">
    <property type="entry name" value="Pan_app"/>
</dbReference>
<dbReference type="Pfam" id="PF00954">
    <property type="entry name" value="S_locus_glycop"/>
    <property type="match status" value="1"/>
</dbReference>
<reference evidence="10 11" key="1">
    <citation type="submission" date="2019-12" db="EMBL/GenBank/DDBJ databases">
        <authorList>
            <person name="Scholz U."/>
            <person name="Mascher M."/>
            <person name="Fiebig A."/>
        </authorList>
    </citation>
    <scope>NUCLEOTIDE SEQUENCE</scope>
</reference>
<dbReference type="PROSITE" id="PS50948">
    <property type="entry name" value="PAN"/>
    <property type="match status" value="1"/>
</dbReference>
<accession>A0A7I8IKF7</accession>
<dbReference type="InterPro" id="IPR000858">
    <property type="entry name" value="S_locus_glycoprot_dom"/>
</dbReference>
<dbReference type="CDD" id="cd00028">
    <property type="entry name" value="B_lectin"/>
    <property type="match status" value="1"/>
</dbReference>
<dbReference type="GO" id="GO:0051707">
    <property type="term" value="P:response to other organism"/>
    <property type="evidence" value="ECO:0007669"/>
    <property type="project" value="UniProtKB-ARBA"/>
</dbReference>
<keyword evidence="11" id="KW-1185">Reference proteome</keyword>
<protein>
    <submittedName>
        <fullName evidence="10">Uncharacterized protein</fullName>
    </submittedName>
</protein>
<evidence type="ECO:0000256" key="1">
    <source>
        <dbReference type="ARBA" id="ARBA00003061"/>
    </source>
</evidence>
<dbReference type="PROSITE" id="PS50927">
    <property type="entry name" value="BULB_LECTIN"/>
    <property type="match status" value="1"/>
</dbReference>
<dbReference type="GO" id="GO:0005537">
    <property type="term" value="F:D-mannose binding"/>
    <property type="evidence" value="ECO:0007669"/>
    <property type="project" value="UniProtKB-KW"/>
</dbReference>
<feature type="domain" description="Bulb-type lectin" evidence="8">
    <location>
        <begin position="33"/>
        <end position="154"/>
    </location>
</feature>
<dbReference type="InterPro" id="IPR001480">
    <property type="entry name" value="Bulb-type_lectin_dom"/>
</dbReference>
<dbReference type="Pfam" id="PF01453">
    <property type="entry name" value="B_lectin"/>
    <property type="match status" value="1"/>
</dbReference>
<gene>
    <name evidence="10" type="ORF">SI7747_04004788</name>
</gene>
<evidence type="ECO:0000313" key="10">
    <source>
        <dbReference type="EMBL" id="CAA2618621.1"/>
    </source>
</evidence>
<keyword evidence="6" id="KW-1015">Disulfide bond</keyword>
<keyword evidence="3 7" id="KW-0732">Signal</keyword>
<evidence type="ECO:0000256" key="6">
    <source>
        <dbReference type="ARBA" id="ARBA00023157"/>
    </source>
</evidence>
<evidence type="ECO:0000256" key="2">
    <source>
        <dbReference type="ARBA" id="ARBA00022546"/>
    </source>
</evidence>
<keyword evidence="5" id="KW-0465">Mannose-binding</keyword>
<evidence type="ECO:0000256" key="5">
    <source>
        <dbReference type="ARBA" id="ARBA00023035"/>
    </source>
</evidence>
<comment type="function">
    <text evidence="1">Involved in sporophytic self-incompatibility system (the inability of flowering plants to achieve self-fertilization).</text>
</comment>
<dbReference type="EMBL" id="CACRZD030000004">
    <property type="protein sequence ID" value="CAA6658341.1"/>
    <property type="molecule type" value="Genomic_DNA"/>
</dbReference>
<dbReference type="SMART" id="SM00108">
    <property type="entry name" value="B_lectin"/>
    <property type="match status" value="1"/>
</dbReference>
<evidence type="ECO:0000313" key="11">
    <source>
        <dbReference type="Proteomes" id="UP001189122"/>
    </source>
</evidence>
<evidence type="ECO:0000256" key="4">
    <source>
        <dbReference type="ARBA" id="ARBA00022737"/>
    </source>
</evidence>
<dbReference type="PIRSF" id="PIRSF002686">
    <property type="entry name" value="SLG"/>
    <property type="match status" value="1"/>
</dbReference>
<feature type="signal peptide" evidence="7">
    <location>
        <begin position="1"/>
        <end position="23"/>
    </location>
</feature>
<dbReference type="Proteomes" id="UP001189122">
    <property type="component" value="Unassembled WGS sequence"/>
</dbReference>
<feature type="domain" description="Apple" evidence="9">
    <location>
        <begin position="339"/>
        <end position="417"/>
    </location>
</feature>
<keyword evidence="2" id="KW-0348">Hemagglutinin</keyword>
<dbReference type="InterPro" id="IPR035446">
    <property type="entry name" value="SLSG/EP1"/>
</dbReference>
<feature type="chain" id="PRO_5029687121" evidence="7">
    <location>
        <begin position="24"/>
        <end position="453"/>
    </location>
</feature>
<dbReference type="PANTHER" id="PTHR32444">
    <property type="entry name" value="BULB-TYPE LECTIN DOMAIN-CONTAINING PROTEIN"/>
    <property type="match status" value="1"/>
</dbReference>
<proteinExistence type="predicted"/>
<name>A0A7I8IKF7_SPIIN</name>
<dbReference type="SUPFAM" id="SSF51110">
    <property type="entry name" value="alpha-D-mannose-specific plant lectins"/>
    <property type="match status" value="1"/>
</dbReference>